<organism evidence="1 2">
    <name type="scientific">Limnospira indica PCC 8005</name>
    <dbReference type="NCBI Taxonomy" id="376219"/>
    <lineage>
        <taxon>Bacteria</taxon>
        <taxon>Bacillati</taxon>
        <taxon>Cyanobacteriota</taxon>
        <taxon>Cyanophyceae</taxon>
        <taxon>Oscillatoriophycideae</taxon>
        <taxon>Oscillatoriales</taxon>
        <taxon>Sirenicapillariaceae</taxon>
        <taxon>Limnospira</taxon>
    </lineage>
</organism>
<dbReference type="Proteomes" id="UP000032946">
    <property type="component" value="Chromosome"/>
</dbReference>
<reference evidence="1 2" key="1">
    <citation type="submission" date="2014-02" db="EMBL/GenBank/DDBJ databases">
        <authorList>
            <person name="Genoscope - CEA"/>
        </authorList>
    </citation>
    <scope>NUCLEOTIDE SEQUENCE [LARGE SCALE GENOMIC DNA]</scope>
    <source>
        <strain evidence="1 2">PCC 8005</strain>
    </source>
</reference>
<dbReference type="AlphaFoldDB" id="A0A9P1KG46"/>
<name>A0A9P1KG46_9CYAN</name>
<sequence length="68" mass="8151">MRFNDVVEAIKGLSIDEKQEISMLLQQYLREESRDNIYKNFQVAQQEEKQGNLKFSNQIDKLKKMIEE</sequence>
<keyword evidence="2" id="KW-1185">Reference proteome</keyword>
<evidence type="ECO:0000313" key="2">
    <source>
        <dbReference type="Proteomes" id="UP000032946"/>
    </source>
</evidence>
<protein>
    <submittedName>
        <fullName evidence="1">Uncharacterized protein</fullName>
    </submittedName>
</protein>
<proteinExistence type="predicted"/>
<accession>A0A9P1KG46</accession>
<gene>
    <name evidence="1" type="ORF">ARTHRO_40629</name>
</gene>
<evidence type="ECO:0000313" key="1">
    <source>
        <dbReference type="EMBL" id="CDM96223.1"/>
    </source>
</evidence>
<dbReference type="EMBL" id="FO818640">
    <property type="protein sequence ID" value="CDM96223.1"/>
    <property type="molecule type" value="Genomic_DNA"/>
</dbReference>